<sequence>MMKRLFDILISGFSLLLFSPFLFIIALMIRFSDNGPIFYKQKRVGLNGKSFEIFKFRSMKINSDKIGPYFTSDNDPRITKIGKFLRKTSIDELPQLLNVLLNDMSIVGPRPNVPQQESLYTPENWKKRNSVQPGITGLSQATLRSDATADQRLKMDLYYIDHSRLLFDIKIILMTIMQVIKKGGN</sequence>
<dbReference type="PANTHER" id="PTHR30576">
    <property type="entry name" value="COLANIC BIOSYNTHESIS UDP-GLUCOSE LIPID CARRIER TRANSFERASE"/>
    <property type="match status" value="1"/>
</dbReference>
<proteinExistence type="inferred from homology"/>
<keyword evidence="2" id="KW-0812">Transmembrane</keyword>
<evidence type="ECO:0000259" key="3">
    <source>
        <dbReference type="Pfam" id="PF02397"/>
    </source>
</evidence>
<dbReference type="Proteomes" id="UP000250870">
    <property type="component" value="Unassembled WGS sequence"/>
</dbReference>
<comment type="similarity">
    <text evidence="1">Belongs to the bacterial sugar transferase family.</text>
</comment>
<keyword evidence="2" id="KW-0472">Membrane</keyword>
<dbReference type="AlphaFoldDB" id="A0A329VIJ6"/>
<dbReference type="EMBL" id="NSCI01000008">
    <property type="protein sequence ID" value="RAW91534.1"/>
    <property type="molecule type" value="Genomic_DNA"/>
</dbReference>
<feature type="transmembrane region" description="Helical" evidence="2">
    <location>
        <begin position="6"/>
        <end position="29"/>
    </location>
</feature>
<evidence type="ECO:0000256" key="1">
    <source>
        <dbReference type="ARBA" id="ARBA00006464"/>
    </source>
</evidence>
<keyword evidence="4" id="KW-0808">Transferase</keyword>
<dbReference type="InterPro" id="IPR003362">
    <property type="entry name" value="Bact_transf"/>
</dbReference>
<dbReference type="GO" id="GO:0016780">
    <property type="term" value="F:phosphotransferase activity, for other substituted phosphate groups"/>
    <property type="evidence" value="ECO:0007669"/>
    <property type="project" value="TreeGrafter"/>
</dbReference>
<comment type="caution">
    <text evidence="4">The sequence shown here is derived from an EMBL/GenBank/DDBJ whole genome shotgun (WGS) entry which is preliminary data.</text>
</comment>
<organism evidence="4 5">
    <name type="scientific">Photorhabdus laumondii subsp. clarkei</name>
    <dbReference type="NCBI Taxonomy" id="2029685"/>
    <lineage>
        <taxon>Bacteria</taxon>
        <taxon>Pseudomonadati</taxon>
        <taxon>Pseudomonadota</taxon>
        <taxon>Gammaproteobacteria</taxon>
        <taxon>Enterobacterales</taxon>
        <taxon>Morganellaceae</taxon>
        <taxon>Photorhabdus</taxon>
    </lineage>
</organism>
<dbReference type="Pfam" id="PF02397">
    <property type="entry name" value="Bac_transf"/>
    <property type="match status" value="1"/>
</dbReference>
<dbReference type="PANTHER" id="PTHR30576:SF0">
    <property type="entry name" value="UNDECAPRENYL-PHOSPHATE N-ACETYLGALACTOSAMINYL 1-PHOSPHATE TRANSFERASE-RELATED"/>
    <property type="match status" value="1"/>
</dbReference>
<evidence type="ECO:0000313" key="4">
    <source>
        <dbReference type="EMBL" id="RAW91534.1"/>
    </source>
</evidence>
<protein>
    <submittedName>
        <fullName evidence="4">Sugar transferase</fullName>
    </submittedName>
</protein>
<name>A0A329VIJ6_9GAMM</name>
<gene>
    <name evidence="4" type="ORF">CKY01_08205</name>
</gene>
<evidence type="ECO:0000256" key="2">
    <source>
        <dbReference type="SAM" id="Phobius"/>
    </source>
</evidence>
<evidence type="ECO:0000313" key="5">
    <source>
        <dbReference type="Proteomes" id="UP000250870"/>
    </source>
</evidence>
<keyword evidence="2" id="KW-1133">Transmembrane helix</keyword>
<feature type="domain" description="Bacterial sugar transferase" evidence="3">
    <location>
        <begin position="3"/>
        <end position="181"/>
    </location>
</feature>
<accession>A0A329VIJ6</accession>
<reference evidence="4 5" key="1">
    <citation type="journal article" date="2018" name="Int. J. Syst. Evol. Microbiol.">
        <title>Whole-genome-based revisit of Photorhabdus phylogeny: proposal for the elevation of most Photorhabdus subspecies to the species level and description of one novel species Photorhabdus bodei sp. nov., and one novel subspecies Photorhabdus laumondii subsp. clarkei subsp. nov.</title>
        <authorList>
            <person name="Machado R.A.R."/>
            <person name="Wuthrich D."/>
            <person name="Kuhnert P."/>
            <person name="Arce C.C.M."/>
            <person name="Thonen L."/>
            <person name="Ruiz C."/>
            <person name="Zhang X."/>
            <person name="Robert C.A.M."/>
            <person name="Karimi J."/>
            <person name="Kamali S."/>
            <person name="Ma J."/>
            <person name="Bruggmann R."/>
            <person name="Erb M."/>
        </authorList>
    </citation>
    <scope>NUCLEOTIDE SEQUENCE [LARGE SCALE GENOMIC DNA]</scope>
    <source>
        <strain evidence="4 5">BOJ-47</strain>
    </source>
</reference>